<dbReference type="Proteomes" id="UP001162031">
    <property type="component" value="Unassembled WGS sequence"/>
</dbReference>
<dbReference type="PANTHER" id="PTHR19308">
    <property type="entry name" value="PHOSPHATIDYLCHOLINE TRANSFER PROTEIN"/>
    <property type="match status" value="1"/>
</dbReference>
<feature type="domain" description="START" evidence="2">
    <location>
        <begin position="72"/>
        <end position="233"/>
    </location>
</feature>
<name>A0AAV0THM3_HYABA</name>
<evidence type="ECO:0000259" key="2">
    <source>
        <dbReference type="PROSITE" id="PS50848"/>
    </source>
</evidence>
<gene>
    <name evidence="3" type="ORF">HBR001_LOCUS2232</name>
</gene>
<dbReference type="InterPro" id="IPR023393">
    <property type="entry name" value="START-like_dom_sf"/>
</dbReference>
<evidence type="ECO:0000313" key="4">
    <source>
        <dbReference type="Proteomes" id="UP001162031"/>
    </source>
</evidence>
<sequence length="255" mass="27676">MTFESTVEITRGSVETKHGAPPSASPVTDSTLAPTFSIPAPIATVRANVQAFEADSMHKLLQRYDGVDVLPSGWRQGPQNKGIQVVYGEVQGSEWYTMKTTGMLQVSASKAAAILMHCDMVPKFDDMTKEVKALETLSDVSEVRHVTAKSVMFTTARDFSVVSTFREEASGRLLIATRSVEHVPARKGYVRATIHISGYVVTPHATDANMCELSVIAHMDLGGNLPAMVVRYLGLSAPIKLIEKIRDVTAAQQQA</sequence>
<proteinExistence type="predicted"/>
<dbReference type="SUPFAM" id="SSF55961">
    <property type="entry name" value="Bet v1-like"/>
    <property type="match status" value="1"/>
</dbReference>
<evidence type="ECO:0000313" key="3">
    <source>
        <dbReference type="EMBL" id="CAI5719637.1"/>
    </source>
</evidence>
<evidence type="ECO:0000256" key="1">
    <source>
        <dbReference type="SAM" id="MobiDB-lite"/>
    </source>
</evidence>
<accession>A0AAV0THM3</accession>
<dbReference type="AlphaFoldDB" id="A0AAV0THM3"/>
<dbReference type="GO" id="GO:0005737">
    <property type="term" value="C:cytoplasm"/>
    <property type="evidence" value="ECO:0007669"/>
    <property type="project" value="UniProtKB-ARBA"/>
</dbReference>
<comment type="caution">
    <text evidence="3">The sequence shown here is derived from an EMBL/GenBank/DDBJ whole genome shotgun (WGS) entry which is preliminary data.</text>
</comment>
<dbReference type="InterPro" id="IPR002913">
    <property type="entry name" value="START_lipid-bd_dom"/>
</dbReference>
<dbReference type="Pfam" id="PF01852">
    <property type="entry name" value="START"/>
    <property type="match status" value="1"/>
</dbReference>
<protein>
    <recommendedName>
        <fullName evidence="2">START domain-containing protein</fullName>
    </recommendedName>
</protein>
<dbReference type="Gene3D" id="3.30.530.20">
    <property type="match status" value="1"/>
</dbReference>
<dbReference type="PROSITE" id="PS50848">
    <property type="entry name" value="START"/>
    <property type="match status" value="1"/>
</dbReference>
<dbReference type="GO" id="GO:0008289">
    <property type="term" value="F:lipid binding"/>
    <property type="evidence" value="ECO:0007669"/>
    <property type="project" value="InterPro"/>
</dbReference>
<keyword evidence="4" id="KW-1185">Reference proteome</keyword>
<dbReference type="PANTHER" id="PTHR19308:SF14">
    <property type="entry name" value="START DOMAIN-CONTAINING PROTEIN"/>
    <property type="match status" value="1"/>
</dbReference>
<dbReference type="CDD" id="cd00177">
    <property type="entry name" value="START"/>
    <property type="match status" value="1"/>
</dbReference>
<reference evidence="3" key="1">
    <citation type="submission" date="2022-12" db="EMBL/GenBank/DDBJ databases">
        <authorList>
            <person name="Webb A."/>
        </authorList>
    </citation>
    <scope>NUCLEOTIDE SEQUENCE</scope>
    <source>
        <strain evidence="3">Hp1</strain>
    </source>
</reference>
<dbReference type="EMBL" id="CANTFL010000251">
    <property type="protein sequence ID" value="CAI5719637.1"/>
    <property type="molecule type" value="Genomic_DNA"/>
</dbReference>
<feature type="region of interest" description="Disordered" evidence="1">
    <location>
        <begin position="1"/>
        <end position="32"/>
    </location>
</feature>
<organism evidence="3 4">
    <name type="scientific">Hyaloperonospora brassicae</name>
    <name type="common">Brassica downy mildew</name>
    <name type="synonym">Peronospora brassicae</name>
    <dbReference type="NCBI Taxonomy" id="162125"/>
    <lineage>
        <taxon>Eukaryota</taxon>
        <taxon>Sar</taxon>
        <taxon>Stramenopiles</taxon>
        <taxon>Oomycota</taxon>
        <taxon>Peronosporomycetes</taxon>
        <taxon>Peronosporales</taxon>
        <taxon>Peronosporaceae</taxon>
        <taxon>Hyaloperonospora</taxon>
    </lineage>
</organism>
<dbReference type="SMART" id="SM00234">
    <property type="entry name" value="START"/>
    <property type="match status" value="1"/>
</dbReference>
<dbReference type="InterPro" id="IPR051213">
    <property type="entry name" value="START_lipid_transfer"/>
</dbReference>